<organism evidence="5 7">
    <name type="scientific">Vanilla planifolia</name>
    <name type="common">Vanilla</name>
    <dbReference type="NCBI Taxonomy" id="51239"/>
    <lineage>
        <taxon>Eukaryota</taxon>
        <taxon>Viridiplantae</taxon>
        <taxon>Streptophyta</taxon>
        <taxon>Embryophyta</taxon>
        <taxon>Tracheophyta</taxon>
        <taxon>Spermatophyta</taxon>
        <taxon>Magnoliopsida</taxon>
        <taxon>Liliopsida</taxon>
        <taxon>Asparagales</taxon>
        <taxon>Orchidaceae</taxon>
        <taxon>Vanilloideae</taxon>
        <taxon>Vanilleae</taxon>
        <taxon>Vanilla</taxon>
    </lineage>
</organism>
<dbReference type="GO" id="GO:0003924">
    <property type="term" value="F:GTPase activity"/>
    <property type="evidence" value="ECO:0007669"/>
    <property type="project" value="InterPro"/>
</dbReference>
<keyword evidence="2" id="KW-0547">Nucleotide-binding</keyword>
<dbReference type="PANTHER" id="PTHR45709">
    <property type="entry name" value="LARGE SUBUNIT GTPASE 1 HOMOLOG-RELATED"/>
    <property type="match status" value="1"/>
</dbReference>
<evidence type="ECO:0000313" key="7">
    <source>
        <dbReference type="Proteomes" id="UP000636800"/>
    </source>
</evidence>
<name>A0A835P6M3_VANPL</name>
<evidence type="ECO:0000256" key="3">
    <source>
        <dbReference type="ARBA" id="ARBA00022801"/>
    </source>
</evidence>
<sequence length="154" mass="17394">MSCWPDCKLRPSLVVSRKGTIQKETDGSFYSSESSAARLIRYRLLYFAGYPNVGKRALTNALRVESTGVTFTPERLKHFPGLSTVSNELILCDRSGFSVSFFSRLQTPHDCFRCAAIVDRMTDHREVVQIVANSVPRNVLEEIYNTETASQLHE</sequence>
<keyword evidence="1" id="KW-0963">Cytoplasm</keyword>
<keyword evidence="7" id="KW-1185">Reference proteome</keyword>
<evidence type="ECO:0000313" key="8">
    <source>
        <dbReference type="Proteomes" id="UP000639772"/>
    </source>
</evidence>
<proteinExistence type="predicted"/>
<dbReference type="Proteomes" id="UP000639772">
    <property type="component" value="Unassembled WGS sequence"/>
</dbReference>
<dbReference type="PANTHER" id="PTHR45709:SF2">
    <property type="entry name" value="LARGE SUBUNIT GTPASE 1 HOMOLOG"/>
    <property type="match status" value="1"/>
</dbReference>
<accession>A0A835P6M3</accession>
<evidence type="ECO:0000256" key="1">
    <source>
        <dbReference type="ARBA" id="ARBA00022490"/>
    </source>
</evidence>
<dbReference type="InterPro" id="IPR043358">
    <property type="entry name" value="GNL1-like"/>
</dbReference>
<dbReference type="GO" id="GO:0005525">
    <property type="term" value="F:GTP binding"/>
    <property type="evidence" value="ECO:0007669"/>
    <property type="project" value="UniProtKB-KW"/>
</dbReference>
<dbReference type="AlphaFoldDB" id="A0A835P6M3"/>
<dbReference type="EMBL" id="JADCNM010000601">
    <property type="protein sequence ID" value="KAG0446238.1"/>
    <property type="molecule type" value="Genomic_DNA"/>
</dbReference>
<evidence type="ECO:0000256" key="2">
    <source>
        <dbReference type="ARBA" id="ARBA00022741"/>
    </source>
</evidence>
<evidence type="ECO:0000313" key="6">
    <source>
        <dbReference type="EMBL" id="KAG0446238.1"/>
    </source>
</evidence>
<dbReference type="OrthoDB" id="61815at2759"/>
<evidence type="ECO:0000256" key="4">
    <source>
        <dbReference type="ARBA" id="ARBA00023134"/>
    </source>
</evidence>
<comment type="caution">
    <text evidence="5">The sequence shown here is derived from an EMBL/GenBank/DDBJ whole genome shotgun (WGS) entry which is preliminary data.</text>
</comment>
<dbReference type="GO" id="GO:0005829">
    <property type="term" value="C:cytosol"/>
    <property type="evidence" value="ECO:0007669"/>
    <property type="project" value="TreeGrafter"/>
</dbReference>
<reference evidence="7 8" key="1">
    <citation type="journal article" date="2020" name="Nat. Food">
        <title>A phased Vanilla planifolia genome enables genetic improvement of flavour and production.</title>
        <authorList>
            <person name="Hasing T."/>
            <person name="Tang H."/>
            <person name="Brym M."/>
            <person name="Khazi F."/>
            <person name="Huang T."/>
            <person name="Chambers A.H."/>
        </authorList>
    </citation>
    <scope>NUCLEOTIDE SEQUENCE [LARGE SCALE GENOMIC DNA]</scope>
    <source>
        <tissue evidence="5">Leaf</tissue>
    </source>
</reference>
<keyword evidence="4" id="KW-0342">GTP-binding</keyword>
<evidence type="ECO:0000313" key="5">
    <source>
        <dbReference type="EMBL" id="KAG0446222.1"/>
    </source>
</evidence>
<protein>
    <submittedName>
        <fullName evidence="5">Uncharacterized protein</fullName>
    </submittedName>
</protein>
<dbReference type="Proteomes" id="UP000636800">
    <property type="component" value="Unassembled WGS sequence"/>
</dbReference>
<keyword evidence="3" id="KW-0378">Hydrolase</keyword>
<gene>
    <name evidence="5" type="ORF">HPP92_028931</name>
    <name evidence="6" type="ORF">HPP92_028941</name>
</gene>
<dbReference type="EMBL" id="JADCNL010000600">
    <property type="protein sequence ID" value="KAG0446222.1"/>
    <property type="molecule type" value="Genomic_DNA"/>
</dbReference>